<evidence type="ECO:0000313" key="2">
    <source>
        <dbReference type="Proteomes" id="UP000499080"/>
    </source>
</evidence>
<dbReference type="AlphaFoldDB" id="A0A4Y2IIW5"/>
<dbReference type="EMBL" id="BGPR01002697">
    <property type="protein sequence ID" value="GBM77564.1"/>
    <property type="molecule type" value="Genomic_DNA"/>
</dbReference>
<sequence length="122" mass="13956">MIPALSANDFLSDETFYDTVELAYTVYTIVYLENQIYEIVRPHHLQHEIRSLKQVIIHQGNIVKQILRSGLNHVALCADIELLITTRESEGFKCPDDKRAKAVRSFLTPLKRIAASGPSQRY</sequence>
<name>A0A4Y2IIW5_ARAVE</name>
<organism evidence="1 2">
    <name type="scientific">Araneus ventricosus</name>
    <name type="common">Orbweaver spider</name>
    <name type="synonym">Epeira ventricosa</name>
    <dbReference type="NCBI Taxonomy" id="182803"/>
    <lineage>
        <taxon>Eukaryota</taxon>
        <taxon>Metazoa</taxon>
        <taxon>Ecdysozoa</taxon>
        <taxon>Arthropoda</taxon>
        <taxon>Chelicerata</taxon>
        <taxon>Arachnida</taxon>
        <taxon>Araneae</taxon>
        <taxon>Araneomorphae</taxon>
        <taxon>Entelegynae</taxon>
        <taxon>Araneoidea</taxon>
        <taxon>Araneidae</taxon>
        <taxon>Araneus</taxon>
    </lineage>
</organism>
<dbReference type="Proteomes" id="UP000499080">
    <property type="component" value="Unassembled WGS sequence"/>
</dbReference>
<comment type="caution">
    <text evidence="1">The sequence shown here is derived from an EMBL/GenBank/DDBJ whole genome shotgun (WGS) entry which is preliminary data.</text>
</comment>
<proteinExistence type="predicted"/>
<keyword evidence="2" id="KW-1185">Reference proteome</keyword>
<reference evidence="1 2" key="1">
    <citation type="journal article" date="2019" name="Sci. Rep.">
        <title>Orb-weaving spider Araneus ventricosus genome elucidates the spidroin gene catalogue.</title>
        <authorList>
            <person name="Kono N."/>
            <person name="Nakamura H."/>
            <person name="Ohtoshi R."/>
            <person name="Moran D.A.P."/>
            <person name="Shinohara A."/>
            <person name="Yoshida Y."/>
            <person name="Fujiwara M."/>
            <person name="Mori M."/>
            <person name="Tomita M."/>
            <person name="Arakawa K."/>
        </authorList>
    </citation>
    <scope>NUCLEOTIDE SEQUENCE [LARGE SCALE GENOMIC DNA]</scope>
</reference>
<protein>
    <submittedName>
        <fullName evidence="1">Uncharacterized protein</fullName>
    </submittedName>
</protein>
<accession>A0A4Y2IIW5</accession>
<evidence type="ECO:0000313" key="1">
    <source>
        <dbReference type="EMBL" id="GBM77564.1"/>
    </source>
</evidence>
<gene>
    <name evidence="1" type="ORF">AVEN_13313_1</name>
</gene>